<comment type="caution">
    <text evidence="2">The sequence shown here is derived from an EMBL/GenBank/DDBJ whole genome shotgun (WGS) entry which is preliminary data.</text>
</comment>
<accession>A0A1S8S4J8</accession>
<evidence type="ECO:0000256" key="1">
    <source>
        <dbReference type="SAM" id="Coils"/>
    </source>
</evidence>
<reference evidence="2 5" key="1">
    <citation type="submission" date="2016-05" db="EMBL/GenBank/DDBJ databases">
        <title>Microbial solvent formation.</title>
        <authorList>
            <person name="Poehlein A."/>
            <person name="Montoya Solano J.D."/>
            <person name="Flitsch S."/>
            <person name="Krabben P."/>
            <person name="Duerre P."/>
            <person name="Daniel R."/>
        </authorList>
    </citation>
    <scope>NUCLEOTIDE SEQUENCE [LARGE SCALE GENOMIC DNA]</scope>
    <source>
        <strain evidence="2 5">DSM 53</strain>
    </source>
</reference>
<evidence type="ECO:0000313" key="2">
    <source>
        <dbReference type="EMBL" id="OOM60272.1"/>
    </source>
</evidence>
<evidence type="ECO:0000313" key="3">
    <source>
        <dbReference type="EMBL" id="OOP71142.1"/>
    </source>
</evidence>
<evidence type="ECO:0008006" key="6">
    <source>
        <dbReference type="Google" id="ProtNLM"/>
    </source>
</evidence>
<reference evidence="3 4" key="2">
    <citation type="submission" date="2017-02" db="EMBL/GenBank/DDBJ databases">
        <title>Genome sequence of Clostridium beijerinckii Br21.</title>
        <authorList>
            <person name="Fonseca B.C."/>
            <person name="Guazzaroni M.E."/>
            <person name="Riano-Pachon D.M."/>
            <person name="Reginatto V."/>
        </authorList>
    </citation>
    <scope>NUCLEOTIDE SEQUENCE [LARGE SCALE GENOMIC DNA]</scope>
    <source>
        <strain evidence="3 4">Br21</strain>
    </source>
</reference>
<dbReference type="Proteomes" id="UP000190959">
    <property type="component" value="Unassembled WGS sequence"/>
</dbReference>
<dbReference type="EMBL" id="MWMH01000010">
    <property type="protein sequence ID" value="OOP71142.1"/>
    <property type="molecule type" value="Genomic_DNA"/>
</dbReference>
<dbReference type="EMBL" id="LZZI01000054">
    <property type="protein sequence ID" value="OOM60272.1"/>
    <property type="molecule type" value="Genomic_DNA"/>
</dbReference>
<dbReference type="RefSeq" id="WP_077839427.1">
    <property type="nucleotide sequence ID" value="NZ_JABSWK010000001.1"/>
</dbReference>
<evidence type="ECO:0000313" key="5">
    <source>
        <dbReference type="Proteomes" id="UP000190973"/>
    </source>
</evidence>
<gene>
    <name evidence="3" type="ORF">CBEIBR21_23020</name>
    <name evidence="2" type="ORF">CLBCK_29710</name>
</gene>
<dbReference type="AlphaFoldDB" id="A0A1S8S4J8"/>
<proteinExistence type="predicted"/>
<dbReference type="InterPro" id="IPR046239">
    <property type="entry name" value="DUF6272"/>
</dbReference>
<name>A0A1S8S4J8_CLOBE</name>
<evidence type="ECO:0000313" key="4">
    <source>
        <dbReference type="Proteomes" id="UP000190959"/>
    </source>
</evidence>
<sequence>MLDNNFNLYNFYNNIKKEKIIFCYSGPIAQSTIEGIGTTLRLDLKMEEADMSSSQKIFSVFIEQMQNVLNYSQEKIVNDKELEKELKIGVLVIGQEENNFYVYCGNKVYNSDVEEIQSRMDELKGLSQEELKELYKKRRKSEQLEGSKGAGLGLIEMARKSGRPIESSFKKIDDEFSFFSIKVLVFGGKKRNG</sequence>
<keyword evidence="1" id="KW-0175">Coiled coil</keyword>
<protein>
    <recommendedName>
        <fullName evidence="6">Histidine kinase</fullName>
    </recommendedName>
</protein>
<dbReference type="NCBIfam" id="NF038262">
    <property type="entry name" value="SiaB_fam_kinase"/>
    <property type="match status" value="1"/>
</dbReference>
<dbReference type="Proteomes" id="UP000190973">
    <property type="component" value="Unassembled WGS sequence"/>
</dbReference>
<dbReference type="Pfam" id="PF19788">
    <property type="entry name" value="DUF6272"/>
    <property type="match status" value="1"/>
</dbReference>
<organism evidence="2 5">
    <name type="scientific">Clostridium beijerinckii</name>
    <name type="common">Clostridium MP</name>
    <dbReference type="NCBI Taxonomy" id="1520"/>
    <lineage>
        <taxon>Bacteria</taxon>
        <taxon>Bacillati</taxon>
        <taxon>Bacillota</taxon>
        <taxon>Clostridia</taxon>
        <taxon>Eubacteriales</taxon>
        <taxon>Clostridiaceae</taxon>
        <taxon>Clostridium</taxon>
    </lineage>
</organism>
<feature type="coiled-coil region" evidence="1">
    <location>
        <begin position="106"/>
        <end position="133"/>
    </location>
</feature>